<name>A0AAP0B522_9ASPA</name>
<dbReference type="SUPFAM" id="SSF53098">
    <property type="entry name" value="Ribonuclease H-like"/>
    <property type="match status" value="1"/>
</dbReference>
<dbReference type="PANTHER" id="PTHR35046">
    <property type="entry name" value="ZINC KNUCKLE (CCHC-TYPE) FAMILY PROTEIN"/>
    <property type="match status" value="1"/>
</dbReference>
<evidence type="ECO:0000259" key="2">
    <source>
        <dbReference type="Pfam" id="PF03732"/>
    </source>
</evidence>
<comment type="caution">
    <text evidence="5">The sequence shown here is derived from an EMBL/GenBank/DDBJ whole genome shotgun (WGS) entry which is preliminary data.</text>
</comment>
<dbReference type="Pfam" id="PF24626">
    <property type="entry name" value="SH3_Tf2-1"/>
    <property type="match status" value="1"/>
</dbReference>
<feature type="domain" description="Integrase zinc-binding" evidence="3">
    <location>
        <begin position="453"/>
        <end position="508"/>
    </location>
</feature>
<dbReference type="GO" id="GO:0003676">
    <property type="term" value="F:nucleic acid binding"/>
    <property type="evidence" value="ECO:0007669"/>
    <property type="project" value="InterPro"/>
</dbReference>
<feature type="region of interest" description="Disordered" evidence="1">
    <location>
        <begin position="286"/>
        <end position="312"/>
    </location>
</feature>
<dbReference type="Proteomes" id="UP001418222">
    <property type="component" value="Unassembled WGS sequence"/>
</dbReference>
<dbReference type="PANTHER" id="PTHR35046:SF9">
    <property type="entry name" value="RNA-DIRECTED DNA POLYMERASE"/>
    <property type="match status" value="1"/>
</dbReference>
<evidence type="ECO:0000256" key="1">
    <source>
        <dbReference type="SAM" id="MobiDB-lite"/>
    </source>
</evidence>
<dbReference type="InterPro" id="IPR043128">
    <property type="entry name" value="Rev_trsase/Diguanyl_cyclase"/>
</dbReference>
<evidence type="ECO:0008006" key="7">
    <source>
        <dbReference type="Google" id="ProtNLM"/>
    </source>
</evidence>
<evidence type="ECO:0000313" key="5">
    <source>
        <dbReference type="EMBL" id="KAK8928340.1"/>
    </source>
</evidence>
<feature type="compositionally biased region" description="Basic residues" evidence="1">
    <location>
        <begin position="297"/>
        <end position="312"/>
    </location>
</feature>
<reference evidence="5 6" key="1">
    <citation type="journal article" date="2022" name="Nat. Plants">
        <title>Genomes of leafy and leafless Platanthera orchids illuminate the evolution of mycoheterotrophy.</title>
        <authorList>
            <person name="Li M.H."/>
            <person name="Liu K.W."/>
            <person name="Li Z."/>
            <person name="Lu H.C."/>
            <person name="Ye Q.L."/>
            <person name="Zhang D."/>
            <person name="Wang J.Y."/>
            <person name="Li Y.F."/>
            <person name="Zhong Z.M."/>
            <person name="Liu X."/>
            <person name="Yu X."/>
            <person name="Liu D.K."/>
            <person name="Tu X.D."/>
            <person name="Liu B."/>
            <person name="Hao Y."/>
            <person name="Liao X.Y."/>
            <person name="Jiang Y.T."/>
            <person name="Sun W.H."/>
            <person name="Chen J."/>
            <person name="Chen Y.Q."/>
            <person name="Ai Y."/>
            <person name="Zhai J.W."/>
            <person name="Wu S.S."/>
            <person name="Zhou Z."/>
            <person name="Hsiao Y.Y."/>
            <person name="Wu W.L."/>
            <person name="Chen Y.Y."/>
            <person name="Lin Y.F."/>
            <person name="Hsu J.L."/>
            <person name="Li C.Y."/>
            <person name="Wang Z.W."/>
            <person name="Zhao X."/>
            <person name="Zhong W.Y."/>
            <person name="Ma X.K."/>
            <person name="Ma L."/>
            <person name="Huang J."/>
            <person name="Chen G.Z."/>
            <person name="Huang M.Z."/>
            <person name="Huang L."/>
            <person name="Peng D.H."/>
            <person name="Luo Y.B."/>
            <person name="Zou S.Q."/>
            <person name="Chen S.P."/>
            <person name="Lan S."/>
            <person name="Tsai W.C."/>
            <person name="Van de Peer Y."/>
            <person name="Liu Z.J."/>
        </authorList>
    </citation>
    <scope>NUCLEOTIDE SEQUENCE [LARGE SCALE GENOMIC DNA]</scope>
    <source>
        <strain evidence="5">Lor287</strain>
    </source>
</reference>
<evidence type="ECO:0000313" key="6">
    <source>
        <dbReference type="Proteomes" id="UP001418222"/>
    </source>
</evidence>
<dbReference type="InterPro" id="IPR056924">
    <property type="entry name" value="SH3_Tf2-1"/>
</dbReference>
<dbReference type="Pfam" id="PF08284">
    <property type="entry name" value="RVP_2"/>
    <property type="match status" value="1"/>
</dbReference>
<dbReference type="AlphaFoldDB" id="A0AAP0B522"/>
<protein>
    <recommendedName>
        <fullName evidence="7">Retrotransposon gag domain-containing protein</fullName>
    </recommendedName>
</protein>
<feature type="domain" description="Retrotransposon gag" evidence="2">
    <location>
        <begin position="152"/>
        <end position="251"/>
    </location>
</feature>
<dbReference type="InterPro" id="IPR043502">
    <property type="entry name" value="DNA/RNA_pol_sf"/>
</dbReference>
<accession>A0AAP0B522</accession>
<dbReference type="InterPro" id="IPR041588">
    <property type="entry name" value="Integrase_H2C2"/>
</dbReference>
<dbReference type="Pfam" id="PF03732">
    <property type="entry name" value="Retrotrans_gag"/>
    <property type="match status" value="1"/>
</dbReference>
<dbReference type="InterPro" id="IPR036397">
    <property type="entry name" value="RNaseH_sf"/>
</dbReference>
<dbReference type="SUPFAM" id="SSF56672">
    <property type="entry name" value="DNA/RNA polymerases"/>
    <property type="match status" value="1"/>
</dbReference>
<dbReference type="InterPro" id="IPR012337">
    <property type="entry name" value="RNaseH-like_sf"/>
</dbReference>
<proteinExistence type="predicted"/>
<feature type="region of interest" description="Disordered" evidence="1">
    <location>
        <begin position="1"/>
        <end position="37"/>
    </location>
</feature>
<sequence length="644" mass="72655">MPPRRSARLMAGHGGTAGLEEETPQVEQRRTMQQDSQARMIGPEVVVPSAPSVTVVPAQVEPVGGTPTPSVPSQFQQSELGQTLSAILDAFKAQQAPVQQQAPSSNWLSTFRALSPPAYLGTESPVRTEEWLDTVQELMAGIRCPNSMAVTLVVTLLELHAKRWWKSLMGSIFQGRLYTDIGWNEFTEAFLDHFIPSSARDGLEEKFLQLKQGSNSVTEYQREFQHLARFADSYELDDRGYAKRFYKGLRDPLRQALLFIADGSLAEIIDMAKRLEADHMGCGKRPAEGVIEVGPSNRRRNDHGRGRGNHRGGRWVNRNYRVEYPIPQPLALPPPPQQQYYQQPGGRLLRIPEFDLILGMKWLDWHHARINCAEKQVMLRHGDSEVIFQGHVISGAGLAVDPAKVRAVKEWSPLKSAADIRSFLGLAGYYRKFVKGFSKIALPLTTLTKKGDNIREDILKEAHCSKYSVHPGIAKMYTDLRKTMCWPGMKRDVKYFVTHCLACQMVKAECRSPGGMLQSLPIPEWKFEDISMDFIHGLPRSHSGNDSVWVIVDRLTKVARFIPMKKEAQVGVLVRLFVEQFVRYHVERIGPLAYRLELPPELENLHDVFHVSSLRKALLRPEQYIPTADGAVASDRSVRLEPDL</sequence>
<gene>
    <name evidence="5" type="ORF">KSP39_PZI017577</name>
</gene>
<evidence type="ECO:0000259" key="4">
    <source>
        <dbReference type="Pfam" id="PF24626"/>
    </source>
</evidence>
<dbReference type="Gene3D" id="3.30.420.10">
    <property type="entry name" value="Ribonuclease H-like superfamily/Ribonuclease H"/>
    <property type="match status" value="1"/>
</dbReference>
<dbReference type="EMBL" id="JBBWWQ010000015">
    <property type="protein sequence ID" value="KAK8928340.1"/>
    <property type="molecule type" value="Genomic_DNA"/>
</dbReference>
<organism evidence="5 6">
    <name type="scientific">Platanthera zijinensis</name>
    <dbReference type="NCBI Taxonomy" id="2320716"/>
    <lineage>
        <taxon>Eukaryota</taxon>
        <taxon>Viridiplantae</taxon>
        <taxon>Streptophyta</taxon>
        <taxon>Embryophyta</taxon>
        <taxon>Tracheophyta</taxon>
        <taxon>Spermatophyta</taxon>
        <taxon>Magnoliopsida</taxon>
        <taxon>Liliopsida</taxon>
        <taxon>Asparagales</taxon>
        <taxon>Orchidaceae</taxon>
        <taxon>Orchidoideae</taxon>
        <taxon>Orchideae</taxon>
        <taxon>Orchidinae</taxon>
        <taxon>Platanthera</taxon>
    </lineage>
</organism>
<dbReference type="InterPro" id="IPR005162">
    <property type="entry name" value="Retrotrans_gag_dom"/>
</dbReference>
<evidence type="ECO:0000259" key="3">
    <source>
        <dbReference type="Pfam" id="PF17921"/>
    </source>
</evidence>
<keyword evidence="6" id="KW-1185">Reference proteome</keyword>
<dbReference type="Gene3D" id="3.30.70.270">
    <property type="match status" value="1"/>
</dbReference>
<dbReference type="Pfam" id="PF17921">
    <property type="entry name" value="Integrase_H2C2"/>
    <property type="match status" value="1"/>
</dbReference>
<feature type="domain" description="Tf2-1-like SH3-like" evidence="4">
    <location>
        <begin position="586"/>
        <end position="617"/>
    </location>
</feature>